<dbReference type="PANTHER" id="PTHR47771">
    <property type="entry name" value="LD27203P-RELATED"/>
    <property type="match status" value="1"/>
</dbReference>
<protein>
    <submittedName>
        <fullName evidence="5">Titin-like</fullName>
    </submittedName>
</protein>
<evidence type="ECO:0000259" key="4">
    <source>
        <dbReference type="PROSITE" id="PS50158"/>
    </source>
</evidence>
<dbReference type="SUPFAM" id="SSF57756">
    <property type="entry name" value="Retrovirus zinc finger-like domains"/>
    <property type="match status" value="1"/>
</dbReference>
<feature type="region of interest" description="Disordered" evidence="2">
    <location>
        <begin position="84"/>
        <end position="212"/>
    </location>
</feature>
<dbReference type="InParanoid" id="A0A6P7GTI3"/>
<keyword evidence="1" id="KW-0479">Metal-binding</keyword>
<keyword evidence="3" id="KW-0732">Signal</keyword>
<feature type="compositionally biased region" description="Polar residues" evidence="2">
    <location>
        <begin position="150"/>
        <end position="171"/>
    </location>
</feature>
<accession>A0A6P7GTI3</accession>
<dbReference type="SMART" id="SM00343">
    <property type="entry name" value="ZnF_C2HC"/>
    <property type="match status" value="1"/>
</dbReference>
<proteinExistence type="predicted"/>
<dbReference type="Gene3D" id="4.10.60.10">
    <property type="entry name" value="Zinc finger, CCHC-type"/>
    <property type="match status" value="1"/>
</dbReference>
<name>A0A6P7GTI3_DIAVI</name>
<dbReference type="GO" id="GO:0008270">
    <property type="term" value="F:zinc ion binding"/>
    <property type="evidence" value="ECO:0007669"/>
    <property type="project" value="UniProtKB-KW"/>
</dbReference>
<gene>
    <name evidence="5" type="primary">LOC114340574</name>
</gene>
<reference evidence="5" key="1">
    <citation type="submission" date="2025-08" db="UniProtKB">
        <authorList>
            <consortium name="RefSeq"/>
        </authorList>
    </citation>
    <scope>IDENTIFICATION</scope>
    <source>
        <tissue evidence="5">Whole insect</tissue>
    </source>
</reference>
<dbReference type="AlphaFoldDB" id="A0A6P7GTI3"/>
<keyword evidence="1" id="KW-0863">Zinc-finger</keyword>
<feature type="non-terminal residue" evidence="5">
    <location>
        <position position="1"/>
    </location>
</feature>
<dbReference type="GO" id="GO:0003676">
    <property type="term" value="F:nucleic acid binding"/>
    <property type="evidence" value="ECO:0007669"/>
    <property type="project" value="InterPro"/>
</dbReference>
<feature type="compositionally biased region" description="Basic and acidic residues" evidence="2">
    <location>
        <begin position="133"/>
        <end position="149"/>
    </location>
</feature>
<evidence type="ECO:0000256" key="3">
    <source>
        <dbReference type="SAM" id="SignalP"/>
    </source>
</evidence>
<keyword evidence="1" id="KW-0862">Zinc</keyword>
<organism evidence="5">
    <name type="scientific">Diabrotica virgifera virgifera</name>
    <name type="common">western corn rootworm</name>
    <dbReference type="NCBI Taxonomy" id="50390"/>
    <lineage>
        <taxon>Eukaryota</taxon>
        <taxon>Metazoa</taxon>
        <taxon>Ecdysozoa</taxon>
        <taxon>Arthropoda</taxon>
        <taxon>Hexapoda</taxon>
        <taxon>Insecta</taxon>
        <taxon>Pterygota</taxon>
        <taxon>Neoptera</taxon>
        <taxon>Endopterygota</taxon>
        <taxon>Coleoptera</taxon>
        <taxon>Polyphaga</taxon>
        <taxon>Cucujiformia</taxon>
        <taxon>Chrysomeloidea</taxon>
        <taxon>Chrysomelidae</taxon>
        <taxon>Galerucinae</taxon>
        <taxon>Diabroticina</taxon>
        <taxon>Diabroticites</taxon>
        <taxon>Diabrotica</taxon>
    </lineage>
</organism>
<dbReference type="PROSITE" id="PS50158">
    <property type="entry name" value="ZF_CCHC"/>
    <property type="match status" value="1"/>
</dbReference>
<dbReference type="PANTHER" id="PTHR47771:SF14">
    <property type="entry name" value="RH73259P"/>
    <property type="match status" value="1"/>
</dbReference>
<feature type="domain" description="CCHC-type" evidence="4">
    <location>
        <begin position="74"/>
        <end position="88"/>
    </location>
</feature>
<feature type="chain" id="PRO_5028087550" evidence="3">
    <location>
        <begin position="16"/>
        <end position="1104"/>
    </location>
</feature>
<dbReference type="InterPro" id="IPR036875">
    <property type="entry name" value="Znf_CCHC_sf"/>
</dbReference>
<feature type="signal peptide" evidence="3">
    <location>
        <begin position="1"/>
        <end position="15"/>
    </location>
</feature>
<evidence type="ECO:0000313" key="5">
    <source>
        <dbReference type="RefSeq" id="XP_028147140.1"/>
    </source>
</evidence>
<sequence>TSLLLFILLFGYSHTVKPPGYVEPQKTDGDPNPPKYEYGYNIVGDKGGEQGKQEQRDGIYASGRIFLSTDKMICFLCKKPGHTASNCPTPKSNQSENSNKTSSLPSDISQVASLNTPPVAPQDHNSETPNDTQKIDIDSKDENRPKSTDSSEIEQPTNSEFIISDQATKKATQPKRNSKGTLQFTMTANKPQLEGLPDTGPLKKDGVGSSPVPTHTIPAPILDQPKPQNTLLVPIPNQQPIVQQQEVPQVPYDPFREQSQPVSPAPNQQLIYHDQPKVQIQHQIEQQPQPQIVYEQQEPQSVAQQDPSHYQQVVFEQPQIKQELPQPAQQLYIQHIPQPVENVIFPQPTPTPIIYQSQQPEEQQILIEQPQPNIVLLDQQKQEQLVAEKLVKSENQGNAFSYQEFGLKIKGKRPTKLIESTQHLVNGQDVLDINSAVTNYEEERIKSTTAYPTATEYTVTEPSLKEQPIVVADIDNKIVSSTQSILKEQEHIVSTTASSIESVSTTFESTSPTPTIVVTPRPVSTTFLAPITAGVRLESTEQGEEKYKLNKHNVQIEVQKTVPYYLGKYEYPLSQEGYYAANNSLVEQSVKNDLELGKTLLYFPGQLPAPQNQIFEIDNHINVQQLPNTFTHNQFAELDQQFAQGYQHQVVLQQLPTQQKEITKIIHQPYAVKVPYEVPVPIVKQVSVPVTVEKVIEKPVHITKIVEKPVPVPQPYPVEKIVDRPIHIPVQITKYVDRPYPVEVRVPYPQPYPVEKVVQKIVKQPYPVEVRVPVPVERIVEKKVPVPHYIEKPITVEKIVEKPVTKYVDRPYPVHIQVPVPTPVAVPVDRIVEKKVHVPQYIEKPIQVEKIVEKPVPQYIDRPYPVEVKVPVPQPYYVKVEVPRPYAVQVPVKFIEKPYYTFPLQNVNQWSYGGIAHNAQIKSNVKTQLHHQSLASHVQQKLQAINLHQLKDSQVHSGYANIKDAKLESSYSNLKDSQIQSSFSNVKVVDQSTSDGYHYPNPYAYAPQNNFYLPPKKEFVVSNEYLPPVNPNCEHPQVKGNDNYVGLLPPKIGQHLGRYLRKYRSARSNFDDKNIKMEYGFMPPMVPSLEIDEYGQPVEKGEKK</sequence>
<dbReference type="InterPro" id="IPR001878">
    <property type="entry name" value="Znf_CCHC"/>
</dbReference>
<dbReference type="RefSeq" id="XP_028147140.1">
    <property type="nucleotide sequence ID" value="XM_028291339.1"/>
</dbReference>
<feature type="compositionally biased region" description="Polar residues" evidence="2">
    <location>
        <begin position="179"/>
        <end position="190"/>
    </location>
</feature>
<evidence type="ECO:0000256" key="1">
    <source>
        <dbReference type="PROSITE-ProRule" id="PRU00047"/>
    </source>
</evidence>
<feature type="compositionally biased region" description="Polar residues" evidence="2">
    <location>
        <begin position="84"/>
        <end position="116"/>
    </location>
</feature>
<evidence type="ECO:0000256" key="2">
    <source>
        <dbReference type="SAM" id="MobiDB-lite"/>
    </source>
</evidence>